<protein>
    <submittedName>
        <fullName evidence="1">Uncharacterized protein</fullName>
    </submittedName>
</protein>
<proteinExistence type="predicted"/>
<comment type="caution">
    <text evidence="1">The sequence shown here is derived from an EMBL/GenBank/DDBJ whole genome shotgun (WGS) entry which is preliminary data.</text>
</comment>
<accession>A0A0J8GE67</accession>
<dbReference type="EMBL" id="AZHO01000005">
    <property type="protein sequence ID" value="KMT60970.1"/>
    <property type="molecule type" value="Genomic_DNA"/>
</dbReference>
<organism evidence="1 2">
    <name type="scientific">Listeria fleischmannii 1991</name>
    <dbReference type="NCBI Taxonomy" id="1430899"/>
    <lineage>
        <taxon>Bacteria</taxon>
        <taxon>Bacillati</taxon>
        <taxon>Bacillota</taxon>
        <taxon>Bacilli</taxon>
        <taxon>Bacillales</taxon>
        <taxon>Listeriaceae</taxon>
        <taxon>Listeria</taxon>
    </lineage>
</organism>
<name>A0A0J8GE67_9LIST</name>
<gene>
    <name evidence="1" type="ORF">X560_0390</name>
</gene>
<sequence length="41" mass="4830">MSNLETVCDACHNRLHPERNGSQPKKKLSKDVIRFYKNEEL</sequence>
<keyword evidence="2" id="KW-1185">Reference proteome</keyword>
<reference evidence="1 2" key="1">
    <citation type="journal article" date="2015" name="Genome Biol. Evol.">
        <title>Comparative Genomics of Listeria Sensu Lato: Genus-Wide Differences in Evolutionary Dynamics and the Progressive Gain of Complex, Potentially Pathogenicity-Related Traits through Lateral Gene Transfer.</title>
        <authorList>
            <person name="Chiara M."/>
            <person name="Caruso M."/>
            <person name="D'Erchia A.M."/>
            <person name="Manzari C."/>
            <person name="Fraccalvieri R."/>
            <person name="Goffredo E."/>
            <person name="Latorre L."/>
            <person name="Miccolupo A."/>
            <person name="Padalino I."/>
            <person name="Santagada G."/>
            <person name="Chiocco D."/>
            <person name="Pesole G."/>
            <person name="Horner D.S."/>
            <person name="Parisi A."/>
        </authorList>
    </citation>
    <scope>NUCLEOTIDE SEQUENCE [LARGE SCALE GENOMIC DNA]</scope>
    <source>
        <strain evidence="1 2">1991</strain>
    </source>
</reference>
<dbReference type="PATRIC" id="fig|1430899.3.peg.400"/>
<dbReference type="Proteomes" id="UP000052258">
    <property type="component" value="Unassembled WGS sequence"/>
</dbReference>
<dbReference type="AlphaFoldDB" id="A0A0J8GE67"/>
<evidence type="ECO:0000313" key="2">
    <source>
        <dbReference type="Proteomes" id="UP000052258"/>
    </source>
</evidence>
<evidence type="ECO:0000313" key="1">
    <source>
        <dbReference type="EMBL" id="KMT60970.1"/>
    </source>
</evidence>